<dbReference type="EMBL" id="CAJDKC010000004">
    <property type="protein sequence ID" value="CAD0353093.1"/>
    <property type="molecule type" value="Genomic_DNA"/>
</dbReference>
<evidence type="ECO:0000313" key="2">
    <source>
        <dbReference type="Proteomes" id="UP000587508"/>
    </source>
</evidence>
<protein>
    <submittedName>
        <fullName evidence="1">Uncharacterized protein</fullName>
    </submittedName>
</protein>
<comment type="caution">
    <text evidence="1">The sequence shown here is derived from an EMBL/GenBank/DDBJ whole genome shotgun (WGS) entry which is preliminary data.</text>
</comment>
<sequence>MTASCQPIAGCWSAHAIAAIGPSLRRGALPAPMFLIFHRAPADHVAARSCASSPDVAGHLVADGRFPLYRE</sequence>
<accession>A0A6V7EPD5</accession>
<evidence type="ECO:0000313" key="1">
    <source>
        <dbReference type="EMBL" id="CAD0353093.1"/>
    </source>
</evidence>
<dbReference type="AlphaFoldDB" id="A0A6V7EPD5"/>
<gene>
    <name evidence="1" type="ORF">CFBP7900_25640</name>
</gene>
<name>A0A6V7EPD5_9XANT</name>
<dbReference type="Proteomes" id="UP000587508">
    <property type="component" value="Unassembled WGS sequence"/>
</dbReference>
<dbReference type="EMBL" id="CAJDKC010000004">
    <property type="protein sequence ID" value="CAD0353087.1"/>
    <property type="molecule type" value="Genomic_DNA"/>
</dbReference>
<organism evidence="1 2">
    <name type="scientific">Xanthomonas hortorum pv. carotae</name>
    <dbReference type="NCBI Taxonomy" id="487904"/>
    <lineage>
        <taxon>Bacteria</taxon>
        <taxon>Pseudomonadati</taxon>
        <taxon>Pseudomonadota</taxon>
        <taxon>Gammaproteobacteria</taxon>
        <taxon>Lysobacterales</taxon>
        <taxon>Lysobacteraceae</taxon>
        <taxon>Xanthomonas</taxon>
    </lineage>
</organism>
<proteinExistence type="predicted"/>
<reference evidence="1 2" key="1">
    <citation type="submission" date="2020-07" db="EMBL/GenBank/DDBJ databases">
        <authorList>
            <person name="Pothier F. J."/>
        </authorList>
    </citation>
    <scope>NUCLEOTIDE SEQUENCE [LARGE SCALE GENOMIC DNA]</scope>
    <source>
        <strain evidence="1 2">CFBP 7900</strain>
    </source>
</reference>